<dbReference type="EMBL" id="CAJVPP010000818">
    <property type="protein sequence ID" value="CAG8514566.1"/>
    <property type="molecule type" value="Genomic_DNA"/>
</dbReference>
<dbReference type="InterPro" id="IPR036910">
    <property type="entry name" value="HMG_box_dom_sf"/>
</dbReference>
<dbReference type="AlphaFoldDB" id="A0A9N9A1B4"/>
<dbReference type="SUPFAM" id="SSF47095">
    <property type="entry name" value="HMG-box"/>
    <property type="match status" value="1"/>
</dbReference>
<dbReference type="Gene3D" id="1.10.30.10">
    <property type="entry name" value="High mobility group box domain"/>
    <property type="match status" value="1"/>
</dbReference>
<dbReference type="InterPro" id="IPR009071">
    <property type="entry name" value="HMG_box_dom"/>
</dbReference>
<dbReference type="Proteomes" id="UP000789375">
    <property type="component" value="Unassembled WGS sequence"/>
</dbReference>
<keyword evidence="4" id="KW-1185">Reference proteome</keyword>
<evidence type="ECO:0000313" key="4">
    <source>
        <dbReference type="Proteomes" id="UP000789375"/>
    </source>
</evidence>
<proteinExistence type="predicted"/>
<accession>A0A9N9A1B4</accession>
<feature type="region of interest" description="Disordered" evidence="1">
    <location>
        <begin position="187"/>
        <end position="208"/>
    </location>
</feature>
<evidence type="ECO:0000313" key="3">
    <source>
        <dbReference type="EMBL" id="CAG8514566.1"/>
    </source>
</evidence>
<reference evidence="3" key="1">
    <citation type="submission" date="2021-06" db="EMBL/GenBank/DDBJ databases">
        <authorList>
            <person name="Kallberg Y."/>
            <person name="Tangrot J."/>
            <person name="Rosling A."/>
        </authorList>
    </citation>
    <scope>NUCLEOTIDE SEQUENCE</scope>
    <source>
        <strain evidence="3">87-6 pot B 2015</strain>
    </source>
</reference>
<feature type="compositionally biased region" description="Low complexity" evidence="1">
    <location>
        <begin position="189"/>
        <end position="202"/>
    </location>
</feature>
<protein>
    <submittedName>
        <fullName evidence="3">15664_t:CDS:1</fullName>
    </submittedName>
</protein>
<name>A0A9N9A1B4_FUNMO</name>
<evidence type="ECO:0000256" key="1">
    <source>
        <dbReference type="SAM" id="MobiDB-lite"/>
    </source>
</evidence>
<feature type="domain" description="HMG box" evidence="2">
    <location>
        <begin position="63"/>
        <end position="133"/>
    </location>
</feature>
<dbReference type="SMART" id="SM00398">
    <property type="entry name" value="HMG"/>
    <property type="match status" value="1"/>
</dbReference>
<sequence>MSYQFQTEHPENPKMVRACVFIDSSNPDLPNQIMSNSSHPFIKPPFPPLIDPKDLLIIGKDNKPSRSPNAFIIYRKVFFKTTRDQGYFLPMTIVSSMASKSWDQESEEVRGYYKLLAKEAYKYRTERFPKKIKRRRKKEPWSADIAFQNDLYNTFFDETNDTKSKKSSSSSSSFPEFRMEQIDQSPLLSQDSNSNVSSQISSPNLEQQGYDASSFNENLFQEFSASNNSSSMPSPIIMSNDVLTQNSDQPYLSNAEFNVQLNNDFPINYVGPYQYDQFDQNLSCQNNFPNQIDSADFIPYNNDLNTYSNQIDYLNYNNYLLNSLPYQGICVNSNGSEYENSLQL</sequence>
<organism evidence="3 4">
    <name type="scientific">Funneliformis mosseae</name>
    <name type="common">Endomycorrhizal fungus</name>
    <name type="synonym">Glomus mosseae</name>
    <dbReference type="NCBI Taxonomy" id="27381"/>
    <lineage>
        <taxon>Eukaryota</taxon>
        <taxon>Fungi</taxon>
        <taxon>Fungi incertae sedis</taxon>
        <taxon>Mucoromycota</taxon>
        <taxon>Glomeromycotina</taxon>
        <taxon>Glomeromycetes</taxon>
        <taxon>Glomerales</taxon>
        <taxon>Glomeraceae</taxon>
        <taxon>Funneliformis</taxon>
    </lineage>
</organism>
<comment type="caution">
    <text evidence="3">The sequence shown here is derived from an EMBL/GenBank/DDBJ whole genome shotgun (WGS) entry which is preliminary data.</text>
</comment>
<gene>
    <name evidence="3" type="ORF">FMOSSE_LOCUS4715</name>
</gene>
<evidence type="ECO:0000259" key="2">
    <source>
        <dbReference type="SMART" id="SM00398"/>
    </source>
</evidence>